<reference evidence="1 2" key="1">
    <citation type="journal article" date="2018" name="Sci. Rep.">
        <title>Genomic signatures of local adaptation to the degree of environmental predictability in rotifers.</title>
        <authorList>
            <person name="Franch-Gras L."/>
            <person name="Hahn C."/>
            <person name="Garcia-Roger E.M."/>
            <person name="Carmona M.J."/>
            <person name="Serra M."/>
            <person name="Gomez A."/>
        </authorList>
    </citation>
    <scope>NUCLEOTIDE SEQUENCE [LARGE SCALE GENOMIC DNA]</scope>
    <source>
        <strain evidence="1">HYR1</strain>
    </source>
</reference>
<sequence>MTWAEKKKKGKDYFKNQIKIKQKAIQNIKASNILSGISLFSRHKLKNSISLTRKVSGSFLRLWISATIFLGCEFLNFLDGNLGIAELAASKILLIQML</sequence>
<keyword evidence="2" id="KW-1185">Reference proteome</keyword>
<proteinExistence type="predicted"/>
<dbReference type="EMBL" id="REGN01001452">
    <property type="protein sequence ID" value="RNA34572.1"/>
    <property type="molecule type" value="Genomic_DNA"/>
</dbReference>
<comment type="caution">
    <text evidence="1">The sequence shown here is derived from an EMBL/GenBank/DDBJ whole genome shotgun (WGS) entry which is preliminary data.</text>
</comment>
<dbReference type="Proteomes" id="UP000276133">
    <property type="component" value="Unassembled WGS sequence"/>
</dbReference>
<organism evidence="1 2">
    <name type="scientific">Brachionus plicatilis</name>
    <name type="common">Marine rotifer</name>
    <name type="synonym">Brachionus muelleri</name>
    <dbReference type="NCBI Taxonomy" id="10195"/>
    <lineage>
        <taxon>Eukaryota</taxon>
        <taxon>Metazoa</taxon>
        <taxon>Spiralia</taxon>
        <taxon>Gnathifera</taxon>
        <taxon>Rotifera</taxon>
        <taxon>Eurotatoria</taxon>
        <taxon>Monogononta</taxon>
        <taxon>Pseudotrocha</taxon>
        <taxon>Ploima</taxon>
        <taxon>Brachionidae</taxon>
        <taxon>Brachionus</taxon>
    </lineage>
</organism>
<gene>
    <name evidence="1" type="ORF">BpHYR1_009125</name>
</gene>
<evidence type="ECO:0000313" key="2">
    <source>
        <dbReference type="Proteomes" id="UP000276133"/>
    </source>
</evidence>
<dbReference type="AlphaFoldDB" id="A0A3M7SFN4"/>
<evidence type="ECO:0000313" key="1">
    <source>
        <dbReference type="EMBL" id="RNA34572.1"/>
    </source>
</evidence>
<protein>
    <submittedName>
        <fullName evidence="1">Uncharacterized protein</fullName>
    </submittedName>
</protein>
<accession>A0A3M7SFN4</accession>
<name>A0A3M7SFN4_BRAPC</name>